<organism evidence="1 2">
    <name type="scientific">Allosaccharopolyspora coralli</name>
    <dbReference type="NCBI Taxonomy" id="2665642"/>
    <lineage>
        <taxon>Bacteria</taxon>
        <taxon>Bacillati</taxon>
        <taxon>Actinomycetota</taxon>
        <taxon>Actinomycetes</taxon>
        <taxon>Pseudonocardiales</taxon>
        <taxon>Pseudonocardiaceae</taxon>
        <taxon>Allosaccharopolyspora</taxon>
    </lineage>
</organism>
<dbReference type="KEGG" id="sace:GIY23_21775"/>
<protein>
    <submittedName>
        <fullName evidence="1">Uncharacterized protein</fullName>
    </submittedName>
</protein>
<evidence type="ECO:0000313" key="2">
    <source>
        <dbReference type="Proteomes" id="UP000371041"/>
    </source>
</evidence>
<proteinExistence type="predicted"/>
<reference evidence="2" key="1">
    <citation type="submission" date="2019-11" db="EMBL/GenBank/DDBJ databases">
        <title>The complete genome sequence of Saccharopolyspora sp. E2A.</title>
        <authorList>
            <person name="Zhang G."/>
        </authorList>
    </citation>
    <scope>NUCLEOTIDE SEQUENCE [LARGE SCALE GENOMIC DNA]</scope>
    <source>
        <strain evidence="2">E2A</strain>
    </source>
</reference>
<gene>
    <name evidence="1" type="ORF">GIY23_21775</name>
</gene>
<dbReference type="EMBL" id="CP045929">
    <property type="protein sequence ID" value="QGK71794.1"/>
    <property type="molecule type" value="Genomic_DNA"/>
</dbReference>
<accession>A0A5Q3QEX7</accession>
<name>A0A5Q3QEX7_9PSEU</name>
<evidence type="ECO:0000313" key="1">
    <source>
        <dbReference type="EMBL" id="QGK71794.1"/>
    </source>
</evidence>
<keyword evidence="2" id="KW-1185">Reference proteome</keyword>
<dbReference type="AlphaFoldDB" id="A0A5Q3QEX7"/>
<dbReference type="Proteomes" id="UP000371041">
    <property type="component" value="Chromosome"/>
</dbReference>
<dbReference type="RefSeq" id="WP_154078362.1">
    <property type="nucleotide sequence ID" value="NZ_CP045929.1"/>
</dbReference>
<sequence>MSSTTLRSTLTAPRDGIMTDEVGTVTGELELATDCSGGDVTVWLRYSGATEWYRISAADCHVHDVRDHEAVHHALTAVLHRPTAHLAG</sequence>